<feature type="compositionally biased region" description="Polar residues" evidence="1">
    <location>
        <begin position="1"/>
        <end position="10"/>
    </location>
</feature>
<evidence type="ECO:0000313" key="2">
    <source>
        <dbReference type="EMBL" id="SFU68644.1"/>
    </source>
</evidence>
<organism evidence="2 3">
    <name type="scientific">Paenacidovorax caeni</name>
    <dbReference type="NCBI Taxonomy" id="343013"/>
    <lineage>
        <taxon>Bacteria</taxon>
        <taxon>Pseudomonadati</taxon>
        <taxon>Pseudomonadota</taxon>
        <taxon>Betaproteobacteria</taxon>
        <taxon>Burkholderiales</taxon>
        <taxon>Comamonadaceae</taxon>
        <taxon>Paenacidovorax</taxon>
    </lineage>
</organism>
<dbReference type="EMBL" id="FPBX01000014">
    <property type="protein sequence ID" value="SFU68644.1"/>
    <property type="molecule type" value="Genomic_DNA"/>
</dbReference>
<keyword evidence="3" id="KW-1185">Reference proteome</keyword>
<reference evidence="2 3" key="1">
    <citation type="submission" date="2016-10" db="EMBL/GenBank/DDBJ databases">
        <authorList>
            <person name="de Groot N.N."/>
        </authorList>
    </citation>
    <scope>NUCLEOTIDE SEQUENCE [LARGE SCALE GENOMIC DNA]</scope>
    <source>
        <strain evidence="2 3">R-24608</strain>
    </source>
</reference>
<gene>
    <name evidence="2" type="ORF">SAMN04489707_101494</name>
</gene>
<dbReference type="STRING" id="343013.SAMN04489707_101494"/>
<dbReference type="AlphaFoldDB" id="A0A1I7I6Y2"/>
<name>A0A1I7I6Y2_9BURK</name>
<dbReference type="RefSeq" id="WP_233495014.1">
    <property type="nucleotide sequence ID" value="NZ_CYIG01000008.1"/>
</dbReference>
<dbReference type="Proteomes" id="UP000183656">
    <property type="component" value="Unassembled WGS sequence"/>
</dbReference>
<evidence type="ECO:0000313" key="3">
    <source>
        <dbReference type="Proteomes" id="UP000183656"/>
    </source>
</evidence>
<proteinExistence type="predicted"/>
<sequence>MTEMHSSSETPADVPAQSGAQSHCFRMPLFHPGTKVRLAGRDEVVSHIVVRKQLLAVHLVGRDGAVRPDQLELEPTLFSTARRPEPLMT</sequence>
<accession>A0A1I7I6Y2</accession>
<protein>
    <submittedName>
        <fullName evidence="2">Uncharacterized protein</fullName>
    </submittedName>
</protein>
<evidence type="ECO:0000256" key="1">
    <source>
        <dbReference type="SAM" id="MobiDB-lite"/>
    </source>
</evidence>
<feature type="region of interest" description="Disordered" evidence="1">
    <location>
        <begin position="1"/>
        <end position="20"/>
    </location>
</feature>